<evidence type="ECO:0000313" key="3">
    <source>
        <dbReference type="Proteomes" id="UP000321822"/>
    </source>
</evidence>
<evidence type="ECO:0000259" key="1">
    <source>
        <dbReference type="PROSITE" id="PS50112"/>
    </source>
</evidence>
<keyword evidence="3" id="KW-1185">Reference proteome</keyword>
<evidence type="ECO:0000313" key="2">
    <source>
        <dbReference type="EMBL" id="TWX69606.1"/>
    </source>
</evidence>
<protein>
    <submittedName>
        <fullName evidence="2">PAS domain-containing protein</fullName>
    </submittedName>
</protein>
<dbReference type="SMART" id="SM00091">
    <property type="entry name" value="PAS"/>
    <property type="match status" value="1"/>
</dbReference>
<dbReference type="AlphaFoldDB" id="A0A5C6QK74"/>
<sequence length="132" mass="15211">MLIENAVDFIENANIGIHTVSPEGIIKYANEHELNVLGYTEDEYVGHHVSEFQFDKSCLEQMMIKLAKFESFSNFPAMVCGKSKMKYILYNSSVYAEDGEFVHTRCFGNEISEHVYQACKFDYKKSLTNRVD</sequence>
<dbReference type="RefSeq" id="WP_146785288.1">
    <property type="nucleotide sequence ID" value="NZ_VOLT01000003.1"/>
</dbReference>
<dbReference type="Pfam" id="PF13426">
    <property type="entry name" value="PAS_9"/>
    <property type="match status" value="1"/>
</dbReference>
<dbReference type="PROSITE" id="PS50112">
    <property type="entry name" value="PAS"/>
    <property type="match status" value="1"/>
</dbReference>
<dbReference type="SUPFAM" id="SSF55785">
    <property type="entry name" value="PYP-like sensor domain (PAS domain)"/>
    <property type="match status" value="1"/>
</dbReference>
<accession>A0A5C6QK74</accession>
<dbReference type="Proteomes" id="UP000321822">
    <property type="component" value="Unassembled WGS sequence"/>
</dbReference>
<comment type="caution">
    <text evidence="2">The sequence shown here is derived from an EMBL/GenBank/DDBJ whole genome shotgun (WGS) entry which is preliminary data.</text>
</comment>
<dbReference type="EMBL" id="VOLT01000003">
    <property type="protein sequence ID" value="TWX69606.1"/>
    <property type="molecule type" value="Genomic_DNA"/>
</dbReference>
<reference evidence="2 3" key="1">
    <citation type="submission" date="2019-07" db="EMBL/GenBank/DDBJ databases">
        <title>Genomes of sea-ice associated Colwellia species.</title>
        <authorList>
            <person name="Bowman J.P."/>
        </authorList>
    </citation>
    <scope>NUCLEOTIDE SEQUENCE [LARGE SCALE GENOMIC DNA]</scope>
    <source>
        <strain evidence="2 3">ACAM 459</strain>
    </source>
</reference>
<dbReference type="OrthoDB" id="9808408at2"/>
<dbReference type="NCBIfam" id="TIGR00229">
    <property type="entry name" value="sensory_box"/>
    <property type="match status" value="1"/>
</dbReference>
<organism evidence="2 3">
    <name type="scientific">Colwellia demingiae</name>
    <dbReference type="NCBI Taxonomy" id="89401"/>
    <lineage>
        <taxon>Bacteria</taxon>
        <taxon>Pseudomonadati</taxon>
        <taxon>Pseudomonadota</taxon>
        <taxon>Gammaproteobacteria</taxon>
        <taxon>Alteromonadales</taxon>
        <taxon>Colwelliaceae</taxon>
        <taxon>Colwellia</taxon>
    </lineage>
</organism>
<gene>
    <name evidence="2" type="ORF">ESZ36_06510</name>
</gene>
<dbReference type="InterPro" id="IPR000014">
    <property type="entry name" value="PAS"/>
</dbReference>
<proteinExistence type="predicted"/>
<feature type="domain" description="PAS" evidence="1">
    <location>
        <begin position="10"/>
        <end position="46"/>
    </location>
</feature>
<dbReference type="Gene3D" id="3.30.450.20">
    <property type="entry name" value="PAS domain"/>
    <property type="match status" value="1"/>
</dbReference>
<dbReference type="InterPro" id="IPR035965">
    <property type="entry name" value="PAS-like_dom_sf"/>
</dbReference>
<name>A0A5C6QK74_9GAMM</name>
<dbReference type="CDD" id="cd00130">
    <property type="entry name" value="PAS"/>
    <property type="match status" value="1"/>
</dbReference>